<dbReference type="Proteomes" id="UP000799778">
    <property type="component" value="Unassembled WGS sequence"/>
</dbReference>
<dbReference type="EMBL" id="ML978071">
    <property type="protein sequence ID" value="KAF2013861.1"/>
    <property type="molecule type" value="Genomic_DNA"/>
</dbReference>
<dbReference type="RefSeq" id="XP_033382200.1">
    <property type="nucleotide sequence ID" value="XM_033522352.1"/>
</dbReference>
<gene>
    <name evidence="2" type="ORF">BU24DRAFT_248834</name>
</gene>
<keyword evidence="3" id="KW-1185">Reference proteome</keyword>
<dbReference type="OrthoDB" id="3787206at2759"/>
<accession>A0A6A5XM26</accession>
<sequence>MAYHGKVLDLFQDKYLRLQDVKGDVAPFPGLVPYEDCSDNIIVYKMDAPTCVFLALTQDFTDRISRKIERELWTWVVQWKVGHPNANTPGLSDRTKKMRLDSPTKLSPTFGAQRLLSNDLIQEEDLLRILLDIVQCHASMLPNYIEFLYRWIDTYEGDGYALQCAIRDEIPNLWDFERHPVEIPQQKGGGTSRNNGDGQESGRNDLEDWAEESERLRYREVKYGLRVGTDSPGLVRPLFNLPRSRVKRNYYFAMCHRSRMTALHLLYKAGITVEQARNFVRGQELHPKDTSKLKQDGARGLERLINEEPYYSHNKYTRMVYEKCTETEISNRLATEAEEAHENELELAVEGGGGTRNVPPPLILPTAMHGSHLPATNAAKEKKSEWFEHAIKSVPNHLLGRLKSAAFVHARPQMPDRAMGDDSSMYAYGSDDDQSSTDYEYEGDDIDPMERDENNYNNNVGAGNVSFANNTLPVGFQQQNPVPTNSHQLIYNAISSYHQAAGANLQAMLNAHNQHLAFNSALHQPPPFPPNPSIPATAGPQIPPPLSAGFNSATIPFISAYASAAQQFAAFNNANNVQANMFGHTHQAWHQQPQPQMQHHHMTPQHPIVHPSAGIVQQDPLGTNVHAPGMSFPPPSININPPATHPPLGIGLNRPGINRTPPAPLNLAPPPPTTARTIAAAFARRTSTPQTARLSSPFSKSIPILVYFPKVMQTRKIVVVPERTDAVMLGHFFEPTGEIRLSHAMFLPAQINTVLLRRVRNGDCTVLETYSRNSFPGAAGNNGVDAHRLAYDRLVQAAGLMTSSKDREGELTKRWRASGRGLAGNRGAVWEGWAAYVDKEIGLSASEREGAFRLGATGEESRYGLKSARMEEMDALLDDDEEGFEDMDFDFNDPLV</sequence>
<protein>
    <submittedName>
        <fullName evidence="2">Uncharacterized protein</fullName>
    </submittedName>
</protein>
<evidence type="ECO:0000313" key="2">
    <source>
        <dbReference type="EMBL" id="KAF2013861.1"/>
    </source>
</evidence>
<evidence type="ECO:0000313" key="3">
    <source>
        <dbReference type="Proteomes" id="UP000799778"/>
    </source>
</evidence>
<reference evidence="2" key="1">
    <citation type="journal article" date="2020" name="Stud. Mycol.">
        <title>101 Dothideomycetes genomes: a test case for predicting lifestyles and emergence of pathogens.</title>
        <authorList>
            <person name="Haridas S."/>
            <person name="Albert R."/>
            <person name="Binder M."/>
            <person name="Bloem J."/>
            <person name="Labutti K."/>
            <person name="Salamov A."/>
            <person name="Andreopoulos B."/>
            <person name="Baker S."/>
            <person name="Barry K."/>
            <person name="Bills G."/>
            <person name="Bluhm B."/>
            <person name="Cannon C."/>
            <person name="Castanera R."/>
            <person name="Culley D."/>
            <person name="Daum C."/>
            <person name="Ezra D."/>
            <person name="Gonzalez J."/>
            <person name="Henrissat B."/>
            <person name="Kuo A."/>
            <person name="Liang C."/>
            <person name="Lipzen A."/>
            <person name="Lutzoni F."/>
            <person name="Magnuson J."/>
            <person name="Mondo S."/>
            <person name="Nolan M."/>
            <person name="Ohm R."/>
            <person name="Pangilinan J."/>
            <person name="Park H.-J."/>
            <person name="Ramirez L."/>
            <person name="Alfaro M."/>
            <person name="Sun H."/>
            <person name="Tritt A."/>
            <person name="Yoshinaga Y."/>
            <person name="Zwiers L.-H."/>
            <person name="Turgeon B."/>
            <person name="Goodwin S."/>
            <person name="Spatafora J."/>
            <person name="Crous P."/>
            <person name="Grigoriev I."/>
        </authorList>
    </citation>
    <scope>NUCLEOTIDE SEQUENCE</scope>
    <source>
        <strain evidence="2">CBS 175.79</strain>
    </source>
</reference>
<feature type="region of interest" description="Disordered" evidence="1">
    <location>
        <begin position="183"/>
        <end position="207"/>
    </location>
</feature>
<name>A0A6A5XM26_9PLEO</name>
<dbReference type="GeneID" id="54279749"/>
<evidence type="ECO:0000256" key="1">
    <source>
        <dbReference type="SAM" id="MobiDB-lite"/>
    </source>
</evidence>
<feature type="region of interest" description="Disordered" evidence="1">
    <location>
        <begin position="414"/>
        <end position="438"/>
    </location>
</feature>
<dbReference type="AlphaFoldDB" id="A0A6A5XM26"/>
<proteinExistence type="predicted"/>
<organism evidence="2 3">
    <name type="scientific">Aaosphaeria arxii CBS 175.79</name>
    <dbReference type="NCBI Taxonomy" id="1450172"/>
    <lineage>
        <taxon>Eukaryota</taxon>
        <taxon>Fungi</taxon>
        <taxon>Dikarya</taxon>
        <taxon>Ascomycota</taxon>
        <taxon>Pezizomycotina</taxon>
        <taxon>Dothideomycetes</taxon>
        <taxon>Pleosporomycetidae</taxon>
        <taxon>Pleosporales</taxon>
        <taxon>Pleosporales incertae sedis</taxon>
        <taxon>Aaosphaeria</taxon>
    </lineage>
</organism>